<dbReference type="InterPro" id="IPR003838">
    <property type="entry name" value="ABC3_permease_C"/>
</dbReference>
<feature type="transmembrane region" description="Helical" evidence="7">
    <location>
        <begin position="368"/>
        <end position="390"/>
    </location>
</feature>
<reference evidence="11" key="1">
    <citation type="journal article" date="2019" name="Int. J. Syst. Evol. Microbiol.">
        <title>The Global Catalogue of Microorganisms (GCM) 10K type strain sequencing project: providing services to taxonomists for standard genome sequencing and annotation.</title>
        <authorList>
            <consortium name="The Broad Institute Genomics Platform"/>
            <consortium name="The Broad Institute Genome Sequencing Center for Infectious Disease"/>
            <person name="Wu L."/>
            <person name="Ma J."/>
        </authorList>
    </citation>
    <scope>NUCLEOTIDE SEQUENCE [LARGE SCALE GENOMIC DNA]</scope>
    <source>
        <strain evidence="11">NBRC 111980</strain>
    </source>
</reference>
<evidence type="ECO:0000313" key="10">
    <source>
        <dbReference type="EMBL" id="GLQ93848.1"/>
    </source>
</evidence>
<evidence type="ECO:0000256" key="1">
    <source>
        <dbReference type="ARBA" id="ARBA00004651"/>
    </source>
</evidence>
<dbReference type="EMBL" id="BSOB01000025">
    <property type="protein sequence ID" value="GLQ93848.1"/>
    <property type="molecule type" value="Genomic_DNA"/>
</dbReference>
<dbReference type="PANTHER" id="PTHR30572">
    <property type="entry name" value="MEMBRANE COMPONENT OF TRANSPORTER-RELATED"/>
    <property type="match status" value="1"/>
</dbReference>
<keyword evidence="5 7" id="KW-0472">Membrane</keyword>
<feature type="domain" description="MacB-like periplasmic core" evidence="9">
    <location>
        <begin position="26"/>
        <end position="220"/>
    </location>
</feature>
<feature type="transmembrane region" description="Helical" evidence="7">
    <location>
        <begin position="335"/>
        <end position="356"/>
    </location>
</feature>
<sequence length="404" mass="43958">MSLPPVVATLSRHKLTALLLMLQVGLTCAIVCNVAFMIIDRVQQMRQSSGIAENEVALIESTDLDDNAQPLVRHAADLAALRAIAGVKSAAAVGALPFNHHDWSNGIQLTPDGTARTTASVFSGTPGEADTLGVHLIAGRDFLPDEYVPEGSARDWDGLDQVSATIVTRALAEKLFPGQDPLGKSIYPSDKPVRIVGVIDHLQRPQAHESTDNDYATLLPMLPDGNDVTYVLRSAPQDRERILKQAAQVLERLYGNRILRHAQTFEQLRIDFFHRNRTMIGLLIAAAVGLLIVTALGISGLSSFWVQQRRRSIGIRRAVGATQRDILLYFQCENFLIVSIGVLLGCLLAYALNTVLMQYYEQSRLPALYLAIGAPVLWLLGQLAVLGPALRASTVPPVVAVRAQ</sequence>
<evidence type="ECO:0000256" key="4">
    <source>
        <dbReference type="ARBA" id="ARBA00022989"/>
    </source>
</evidence>
<comment type="subcellular location">
    <subcellularLocation>
        <location evidence="1">Cell membrane</location>
        <topology evidence="1">Multi-pass membrane protein</topology>
    </subcellularLocation>
</comment>
<evidence type="ECO:0000256" key="7">
    <source>
        <dbReference type="SAM" id="Phobius"/>
    </source>
</evidence>
<dbReference type="RefSeq" id="WP_284321548.1">
    <property type="nucleotide sequence ID" value="NZ_BSOB01000025.1"/>
</dbReference>
<keyword evidence="3 7" id="KW-0812">Transmembrane</keyword>
<dbReference type="Pfam" id="PF02687">
    <property type="entry name" value="FtsX"/>
    <property type="match status" value="1"/>
</dbReference>
<gene>
    <name evidence="10" type="primary">ybjZ_13</name>
    <name evidence="10" type="ORF">GCM10007901_27990</name>
</gene>
<comment type="similarity">
    <text evidence="6">Belongs to the ABC-4 integral membrane protein family.</text>
</comment>
<dbReference type="Pfam" id="PF12704">
    <property type="entry name" value="MacB_PCD"/>
    <property type="match status" value="1"/>
</dbReference>
<evidence type="ECO:0000256" key="5">
    <source>
        <dbReference type="ARBA" id="ARBA00023136"/>
    </source>
</evidence>
<dbReference type="Proteomes" id="UP001156670">
    <property type="component" value="Unassembled WGS sequence"/>
</dbReference>
<evidence type="ECO:0000256" key="2">
    <source>
        <dbReference type="ARBA" id="ARBA00022475"/>
    </source>
</evidence>
<dbReference type="InterPro" id="IPR050250">
    <property type="entry name" value="Macrolide_Exporter_MacB"/>
</dbReference>
<evidence type="ECO:0000256" key="3">
    <source>
        <dbReference type="ARBA" id="ARBA00022692"/>
    </source>
</evidence>
<organism evidence="10 11">
    <name type="scientific">Dyella acidisoli</name>
    <dbReference type="NCBI Taxonomy" id="1867834"/>
    <lineage>
        <taxon>Bacteria</taxon>
        <taxon>Pseudomonadati</taxon>
        <taxon>Pseudomonadota</taxon>
        <taxon>Gammaproteobacteria</taxon>
        <taxon>Lysobacterales</taxon>
        <taxon>Rhodanobacteraceae</taxon>
        <taxon>Dyella</taxon>
    </lineage>
</organism>
<feature type="domain" description="ABC3 transporter permease C-terminal" evidence="8">
    <location>
        <begin position="285"/>
        <end position="397"/>
    </location>
</feature>
<evidence type="ECO:0000259" key="8">
    <source>
        <dbReference type="Pfam" id="PF02687"/>
    </source>
</evidence>
<evidence type="ECO:0000256" key="6">
    <source>
        <dbReference type="ARBA" id="ARBA00038076"/>
    </source>
</evidence>
<keyword evidence="4 7" id="KW-1133">Transmembrane helix</keyword>
<feature type="transmembrane region" description="Helical" evidence="7">
    <location>
        <begin position="279"/>
        <end position="301"/>
    </location>
</feature>
<accession>A0ABQ5XS43</accession>
<feature type="transmembrane region" description="Helical" evidence="7">
    <location>
        <begin position="20"/>
        <end position="39"/>
    </location>
</feature>
<name>A0ABQ5XS43_9GAMM</name>
<proteinExistence type="inferred from homology"/>
<keyword evidence="2" id="KW-1003">Cell membrane</keyword>
<keyword evidence="11" id="KW-1185">Reference proteome</keyword>
<comment type="caution">
    <text evidence="10">The sequence shown here is derived from an EMBL/GenBank/DDBJ whole genome shotgun (WGS) entry which is preliminary data.</text>
</comment>
<dbReference type="PANTHER" id="PTHR30572:SF4">
    <property type="entry name" value="ABC TRANSPORTER PERMEASE YTRF"/>
    <property type="match status" value="1"/>
</dbReference>
<protein>
    <submittedName>
        <fullName evidence="10">ABC transporter permease</fullName>
    </submittedName>
</protein>
<evidence type="ECO:0000259" key="9">
    <source>
        <dbReference type="Pfam" id="PF12704"/>
    </source>
</evidence>
<dbReference type="InterPro" id="IPR025857">
    <property type="entry name" value="MacB_PCD"/>
</dbReference>
<evidence type="ECO:0000313" key="11">
    <source>
        <dbReference type="Proteomes" id="UP001156670"/>
    </source>
</evidence>